<feature type="domain" description="ABC transporter" evidence="3">
    <location>
        <begin position="1"/>
        <end position="210"/>
    </location>
</feature>
<accession>A0ABY4SFU2</accession>
<sequence length="210" mass="22647">MSGLDFRVRARRDDFELDVQVQAASSTLAIVGRSGAGKTTLLQALAGLAPRAEVRLAVDGRAVVDTATRLDPPAHARGVGYVFQDGRLFPHLSVGANVAFGARYAAAPMSTAEALALVDLAGFEDRRPRSLSGGEARRAALARALLPRPRLLLLDEPFTGLDDERRARLTGNLQRLRDETGVPLILVSHDARDVEQLTDHVVELRDGRVV</sequence>
<dbReference type="PANTHER" id="PTHR43514">
    <property type="entry name" value="ABC TRANSPORTER I FAMILY MEMBER 10"/>
    <property type="match status" value="1"/>
</dbReference>
<protein>
    <submittedName>
        <fullName evidence="4">ATP-binding cassette domain-containing protein</fullName>
    </submittedName>
</protein>
<dbReference type="EMBL" id="CP097649">
    <property type="protein sequence ID" value="URI13901.1"/>
    <property type="molecule type" value="Genomic_DNA"/>
</dbReference>
<keyword evidence="2 4" id="KW-0067">ATP-binding</keyword>
<organism evidence="4 5">
    <name type="scientific">Brevundimonas albigilva</name>
    <dbReference type="NCBI Taxonomy" id="1312364"/>
    <lineage>
        <taxon>Bacteria</taxon>
        <taxon>Pseudomonadati</taxon>
        <taxon>Pseudomonadota</taxon>
        <taxon>Alphaproteobacteria</taxon>
        <taxon>Caulobacterales</taxon>
        <taxon>Caulobacteraceae</taxon>
        <taxon>Brevundimonas</taxon>
    </lineage>
</organism>
<evidence type="ECO:0000259" key="3">
    <source>
        <dbReference type="PROSITE" id="PS50893"/>
    </source>
</evidence>
<dbReference type="InterPro" id="IPR003439">
    <property type="entry name" value="ABC_transporter-like_ATP-bd"/>
</dbReference>
<dbReference type="InterPro" id="IPR027417">
    <property type="entry name" value="P-loop_NTPase"/>
</dbReference>
<reference evidence="4" key="1">
    <citation type="submission" date="2022-05" db="EMBL/GenBank/DDBJ databases">
        <title>Brevundimonas albigilva TT17 genome sequence.</title>
        <authorList>
            <person name="Lee K."/>
            <person name="Son H."/>
        </authorList>
    </citation>
    <scope>NUCLEOTIDE SEQUENCE</scope>
    <source>
        <strain evidence="4">TT17</strain>
    </source>
</reference>
<dbReference type="Proteomes" id="UP001055429">
    <property type="component" value="Chromosome"/>
</dbReference>
<evidence type="ECO:0000313" key="4">
    <source>
        <dbReference type="EMBL" id="URI13901.1"/>
    </source>
</evidence>
<gene>
    <name evidence="4" type="ORF">M8231_08620</name>
</gene>
<dbReference type="PROSITE" id="PS00211">
    <property type="entry name" value="ABC_TRANSPORTER_1"/>
    <property type="match status" value="1"/>
</dbReference>
<dbReference type="InterPro" id="IPR050334">
    <property type="entry name" value="Molybdenum_import_ModC"/>
</dbReference>
<evidence type="ECO:0000256" key="2">
    <source>
        <dbReference type="ARBA" id="ARBA00022840"/>
    </source>
</evidence>
<dbReference type="Pfam" id="PF00005">
    <property type="entry name" value="ABC_tran"/>
    <property type="match status" value="1"/>
</dbReference>
<dbReference type="PANTHER" id="PTHR43514:SF4">
    <property type="entry name" value="ABC TRANSPORTER I FAMILY MEMBER 10"/>
    <property type="match status" value="1"/>
</dbReference>
<dbReference type="Gene3D" id="3.40.50.300">
    <property type="entry name" value="P-loop containing nucleotide triphosphate hydrolases"/>
    <property type="match status" value="1"/>
</dbReference>
<dbReference type="PROSITE" id="PS50893">
    <property type="entry name" value="ABC_TRANSPORTER_2"/>
    <property type="match status" value="1"/>
</dbReference>
<keyword evidence="1" id="KW-0547">Nucleotide-binding</keyword>
<evidence type="ECO:0000313" key="5">
    <source>
        <dbReference type="Proteomes" id="UP001055429"/>
    </source>
</evidence>
<dbReference type="InterPro" id="IPR017871">
    <property type="entry name" value="ABC_transporter-like_CS"/>
</dbReference>
<dbReference type="InterPro" id="IPR003593">
    <property type="entry name" value="AAA+_ATPase"/>
</dbReference>
<dbReference type="SUPFAM" id="SSF52540">
    <property type="entry name" value="P-loop containing nucleoside triphosphate hydrolases"/>
    <property type="match status" value="1"/>
</dbReference>
<dbReference type="RefSeq" id="WP_250201275.1">
    <property type="nucleotide sequence ID" value="NZ_CP097649.1"/>
</dbReference>
<proteinExistence type="predicted"/>
<keyword evidence="5" id="KW-1185">Reference proteome</keyword>
<dbReference type="GO" id="GO:0005524">
    <property type="term" value="F:ATP binding"/>
    <property type="evidence" value="ECO:0007669"/>
    <property type="project" value="UniProtKB-KW"/>
</dbReference>
<name>A0ABY4SFU2_9CAUL</name>
<dbReference type="SMART" id="SM00382">
    <property type="entry name" value="AAA"/>
    <property type="match status" value="1"/>
</dbReference>
<evidence type="ECO:0000256" key="1">
    <source>
        <dbReference type="ARBA" id="ARBA00022741"/>
    </source>
</evidence>